<protein>
    <recommendedName>
        <fullName evidence="1">DUF7708 domain-containing protein</fullName>
    </recommendedName>
</protein>
<dbReference type="AlphaFoldDB" id="A0A1S9RJB8"/>
<name>A0A1S9RJB8_PENBI</name>
<dbReference type="Pfam" id="PF24809">
    <property type="entry name" value="DUF7708"/>
    <property type="match status" value="1"/>
</dbReference>
<sequence length="654" mass="74335">MTFSRQVEPSGGLIRRFSDDISESSPAEPLGRALAAMVAVDRNQERSMSLRSEWDQLLLKGRELAEESVPDDEAVLLQQSQRLYAAWSKFRGNLPRDQQLELGDRNRPDIKFLVATVSKASASWQSGRDDSKLGKLKSKFQGLCKTFTSHSALLSVFPKDDKYVTLLTGSLSAIAQATINHQKIAEGVADTLEDLSHDIDIWNRQMKEHGEIPALRRYIQELYVVIFEFFTEIFNKWSKSSWKRFLTSFDESAFNELFTSKKNRMLAIQYRMNSHISLDFHHRTTRSLEFMIQQQYLLYKNQERFSQILPDQINRLCEQRLLVGESLQRLLDQQQYFRPEIPRLTEITSIQEDTTGRILPPASTSNDPETEALKVEEFPVSQTRYQFSRTEILAEIKDFTDQWKSQVDRLIQVTNQAPILQVDREVHNRLVTWLRAPSCTNFWIQGPHDVSQPSQNSMTASLAALARKNNIPCIIYFCSFAERHEPGISKASDLDSLLASIITQLVQLIPDNGYTEASLAPSRFSALVQGTLRVPEALQLILDIRNLGPRVVYGFIDNIQVLEGQSDQGYTKDFLRTIATLCRLGRGAPRPDCTLVREDEGVALGTRICFTTDGYADSLAQASELQLLDKVEFGLDTNDALPGEIAGRPEWGRE</sequence>
<dbReference type="EMBL" id="LJBN01000171">
    <property type="protein sequence ID" value="OOQ85138.1"/>
    <property type="molecule type" value="Genomic_DNA"/>
</dbReference>
<evidence type="ECO:0000313" key="3">
    <source>
        <dbReference type="Proteomes" id="UP000190744"/>
    </source>
</evidence>
<proteinExistence type="predicted"/>
<reference evidence="3" key="1">
    <citation type="submission" date="2015-09" db="EMBL/GenBank/DDBJ databases">
        <authorList>
            <person name="Fill T.P."/>
            <person name="Baretta J.F."/>
            <person name="de Almeida L.G."/>
            <person name="Rocha M."/>
            <person name="de Souza D.H."/>
            <person name="Malavazi I."/>
            <person name="Cerdeira L.T."/>
            <person name="Hong H."/>
            <person name="Samborskyy M."/>
            <person name="de Vasconcelos A.T."/>
            <person name="Leadlay P."/>
            <person name="Rodrigues-Filho E."/>
        </authorList>
    </citation>
    <scope>NUCLEOTIDE SEQUENCE [LARGE SCALE GENOMIC DNA]</scope>
    <source>
        <strain evidence="3">LaBioMMi 136</strain>
    </source>
</reference>
<dbReference type="Proteomes" id="UP000190744">
    <property type="component" value="Unassembled WGS sequence"/>
</dbReference>
<organism evidence="2 3">
    <name type="scientific">Penicillium brasilianum</name>
    <dbReference type="NCBI Taxonomy" id="104259"/>
    <lineage>
        <taxon>Eukaryota</taxon>
        <taxon>Fungi</taxon>
        <taxon>Dikarya</taxon>
        <taxon>Ascomycota</taxon>
        <taxon>Pezizomycotina</taxon>
        <taxon>Eurotiomycetes</taxon>
        <taxon>Eurotiomycetidae</taxon>
        <taxon>Eurotiales</taxon>
        <taxon>Aspergillaceae</taxon>
        <taxon>Penicillium</taxon>
    </lineage>
</organism>
<dbReference type="InterPro" id="IPR056125">
    <property type="entry name" value="DUF7708"/>
</dbReference>
<evidence type="ECO:0000259" key="1">
    <source>
        <dbReference type="Pfam" id="PF24809"/>
    </source>
</evidence>
<feature type="domain" description="DUF7708" evidence="1">
    <location>
        <begin position="141"/>
        <end position="250"/>
    </location>
</feature>
<comment type="caution">
    <text evidence="2">The sequence shown here is derived from an EMBL/GenBank/DDBJ whole genome shotgun (WGS) entry which is preliminary data.</text>
</comment>
<accession>A0A1S9RJB8</accession>
<evidence type="ECO:0000313" key="2">
    <source>
        <dbReference type="EMBL" id="OOQ85138.1"/>
    </source>
</evidence>
<gene>
    <name evidence="2" type="ORF">PEBR_27005</name>
</gene>